<evidence type="ECO:0000313" key="2">
    <source>
        <dbReference type="EMBL" id="CAB1436585.1"/>
    </source>
</evidence>
<dbReference type="Proteomes" id="UP001153269">
    <property type="component" value="Unassembled WGS sequence"/>
</dbReference>
<feature type="region of interest" description="Disordered" evidence="1">
    <location>
        <begin position="64"/>
        <end position="94"/>
    </location>
</feature>
<evidence type="ECO:0000256" key="1">
    <source>
        <dbReference type="SAM" id="MobiDB-lite"/>
    </source>
</evidence>
<sequence length="108" mass="12491">MRLQILQEVVKTERDYVLIENRMQSTFSLRRKDIVEGNPQVGDFLERWPVLRVQMQVQGFIRFNERTSKNQDSSQLDGEPTSDPSKEIGLPRSSLHSVEQVDIAISAF</sequence>
<reference evidence="2" key="1">
    <citation type="submission" date="2020-03" db="EMBL/GenBank/DDBJ databases">
        <authorList>
            <person name="Weist P."/>
        </authorList>
    </citation>
    <scope>NUCLEOTIDE SEQUENCE</scope>
</reference>
<organism evidence="2 3">
    <name type="scientific">Pleuronectes platessa</name>
    <name type="common">European plaice</name>
    <dbReference type="NCBI Taxonomy" id="8262"/>
    <lineage>
        <taxon>Eukaryota</taxon>
        <taxon>Metazoa</taxon>
        <taxon>Chordata</taxon>
        <taxon>Craniata</taxon>
        <taxon>Vertebrata</taxon>
        <taxon>Euteleostomi</taxon>
        <taxon>Actinopterygii</taxon>
        <taxon>Neopterygii</taxon>
        <taxon>Teleostei</taxon>
        <taxon>Neoteleostei</taxon>
        <taxon>Acanthomorphata</taxon>
        <taxon>Carangaria</taxon>
        <taxon>Pleuronectiformes</taxon>
        <taxon>Pleuronectoidei</taxon>
        <taxon>Pleuronectidae</taxon>
        <taxon>Pleuronectes</taxon>
    </lineage>
</organism>
<name>A0A9N7UT36_PLEPL</name>
<accession>A0A9N7UT36</accession>
<comment type="caution">
    <text evidence="2">The sequence shown here is derived from an EMBL/GenBank/DDBJ whole genome shotgun (WGS) entry which is preliminary data.</text>
</comment>
<gene>
    <name evidence="2" type="ORF">PLEPLA_LOCUS24618</name>
</gene>
<keyword evidence="3" id="KW-1185">Reference proteome</keyword>
<protein>
    <submittedName>
        <fullName evidence="2">Uncharacterized protein</fullName>
    </submittedName>
</protein>
<dbReference type="AlphaFoldDB" id="A0A9N7UT36"/>
<proteinExistence type="predicted"/>
<evidence type="ECO:0000313" key="3">
    <source>
        <dbReference type="Proteomes" id="UP001153269"/>
    </source>
</evidence>
<dbReference type="EMBL" id="CADEAL010001907">
    <property type="protein sequence ID" value="CAB1436585.1"/>
    <property type="molecule type" value="Genomic_DNA"/>
</dbReference>